<sequence>MQKMKKEDLHKMAAGTSSGREGGYIIQLARSLALLQLYITLEL</sequence>
<dbReference type="Proteomes" id="UP001152798">
    <property type="component" value="Chromosome 6"/>
</dbReference>
<name>A0A9P0MY45_NEZVI</name>
<accession>A0A9P0MY45</accession>
<evidence type="ECO:0000313" key="1">
    <source>
        <dbReference type="EMBL" id="CAH1406707.1"/>
    </source>
</evidence>
<evidence type="ECO:0000313" key="2">
    <source>
        <dbReference type="Proteomes" id="UP001152798"/>
    </source>
</evidence>
<organism evidence="1 2">
    <name type="scientific">Nezara viridula</name>
    <name type="common">Southern green stink bug</name>
    <name type="synonym">Cimex viridulus</name>
    <dbReference type="NCBI Taxonomy" id="85310"/>
    <lineage>
        <taxon>Eukaryota</taxon>
        <taxon>Metazoa</taxon>
        <taxon>Ecdysozoa</taxon>
        <taxon>Arthropoda</taxon>
        <taxon>Hexapoda</taxon>
        <taxon>Insecta</taxon>
        <taxon>Pterygota</taxon>
        <taxon>Neoptera</taxon>
        <taxon>Paraneoptera</taxon>
        <taxon>Hemiptera</taxon>
        <taxon>Heteroptera</taxon>
        <taxon>Panheteroptera</taxon>
        <taxon>Pentatomomorpha</taxon>
        <taxon>Pentatomoidea</taxon>
        <taxon>Pentatomidae</taxon>
        <taxon>Pentatominae</taxon>
        <taxon>Nezara</taxon>
    </lineage>
</organism>
<dbReference type="EMBL" id="OV725082">
    <property type="protein sequence ID" value="CAH1406707.1"/>
    <property type="molecule type" value="Genomic_DNA"/>
</dbReference>
<keyword evidence="2" id="KW-1185">Reference proteome</keyword>
<proteinExistence type="predicted"/>
<dbReference type="AlphaFoldDB" id="A0A9P0MY45"/>
<reference evidence="1" key="1">
    <citation type="submission" date="2022-01" db="EMBL/GenBank/DDBJ databases">
        <authorList>
            <person name="King R."/>
        </authorList>
    </citation>
    <scope>NUCLEOTIDE SEQUENCE</scope>
</reference>
<protein>
    <submittedName>
        <fullName evidence="1">Uncharacterized protein</fullName>
    </submittedName>
</protein>
<gene>
    <name evidence="1" type="ORF">NEZAVI_LOCUS14588</name>
</gene>